<organism evidence="5 6">
    <name type="scientific">Phnomibacter ginsenosidimutans</name>
    <dbReference type="NCBI Taxonomy" id="2676868"/>
    <lineage>
        <taxon>Bacteria</taxon>
        <taxon>Pseudomonadati</taxon>
        <taxon>Bacteroidota</taxon>
        <taxon>Chitinophagia</taxon>
        <taxon>Chitinophagales</taxon>
        <taxon>Chitinophagaceae</taxon>
        <taxon>Phnomibacter</taxon>
    </lineage>
</organism>
<dbReference type="Proteomes" id="UP000426027">
    <property type="component" value="Chromosome"/>
</dbReference>
<dbReference type="InterPro" id="IPR011990">
    <property type="entry name" value="TPR-like_helical_dom_sf"/>
</dbReference>
<dbReference type="RefSeq" id="WP_157479638.1">
    <property type="nucleotide sequence ID" value="NZ_CP046566.1"/>
</dbReference>
<dbReference type="InterPro" id="IPR017689">
    <property type="entry name" value="BamD"/>
</dbReference>
<dbReference type="AlphaFoldDB" id="A0A6I6G928"/>
<dbReference type="SUPFAM" id="SSF48452">
    <property type="entry name" value="TPR-like"/>
    <property type="match status" value="1"/>
</dbReference>
<evidence type="ECO:0000256" key="2">
    <source>
        <dbReference type="ARBA" id="ARBA00023136"/>
    </source>
</evidence>
<dbReference type="Gene3D" id="1.25.40.10">
    <property type="entry name" value="Tetratricopeptide repeat domain"/>
    <property type="match status" value="1"/>
</dbReference>
<evidence type="ECO:0000313" key="5">
    <source>
        <dbReference type="EMBL" id="QGW29286.1"/>
    </source>
</evidence>
<name>A0A6I6G928_9BACT</name>
<dbReference type="Pfam" id="PF13525">
    <property type="entry name" value="YfiO"/>
    <property type="match status" value="1"/>
</dbReference>
<evidence type="ECO:0000256" key="1">
    <source>
        <dbReference type="ARBA" id="ARBA00022729"/>
    </source>
</evidence>
<gene>
    <name evidence="5" type="primary">bamD</name>
    <name evidence="5" type="ORF">GLV81_15240</name>
</gene>
<keyword evidence="1" id="KW-0732">Signal</keyword>
<keyword evidence="2" id="KW-0472">Membrane</keyword>
<dbReference type="EMBL" id="CP046566">
    <property type="protein sequence ID" value="QGW29286.1"/>
    <property type="molecule type" value="Genomic_DNA"/>
</dbReference>
<dbReference type="InterPro" id="IPR039565">
    <property type="entry name" value="BamD-like"/>
</dbReference>
<evidence type="ECO:0000313" key="6">
    <source>
        <dbReference type="Proteomes" id="UP000426027"/>
    </source>
</evidence>
<feature type="domain" description="Outer membrane lipoprotein BamD-like" evidence="4">
    <location>
        <begin position="34"/>
        <end position="200"/>
    </location>
</feature>
<sequence>MRFFVSLFLVAVLLVSCSDVNKILKSNDYNMKLAKANEYYDAKKYMQAQLIYEDVMPVIKGSADYENTYYKWAYCHYNQKDYLNAENLFKGFFENFPNSTKAEEAEFMRAYCYYKQSPKPELDQTPTLKAITHLQTFANTHSTSARAKEALTMIDELRMKLEIKEFKSADLYYQLGFYKAAATAFTELLYNYPDSEKADKYKLMVIRSWYKYAENSYEYKQAERYETVLNECADFIDRFPDSKLSDDVTKYKSETQNIIKKIKDEQAQASIKR</sequence>
<evidence type="ECO:0000256" key="3">
    <source>
        <dbReference type="ARBA" id="ARBA00023237"/>
    </source>
</evidence>
<keyword evidence="3" id="KW-0998">Cell outer membrane</keyword>
<keyword evidence="6" id="KW-1185">Reference proteome</keyword>
<reference evidence="5 6" key="1">
    <citation type="submission" date="2019-11" db="EMBL/GenBank/DDBJ databases">
        <authorList>
            <person name="Im W.T."/>
        </authorList>
    </citation>
    <scope>NUCLEOTIDE SEQUENCE [LARGE SCALE GENOMIC DNA]</scope>
    <source>
        <strain evidence="5 6">SB-02</strain>
    </source>
</reference>
<accession>A0A6I6G928</accession>
<dbReference type="PROSITE" id="PS51257">
    <property type="entry name" value="PROKAR_LIPOPROTEIN"/>
    <property type="match status" value="1"/>
</dbReference>
<protein>
    <submittedName>
        <fullName evidence="5">Outer membrane protein assembly factor BamD</fullName>
    </submittedName>
</protein>
<evidence type="ECO:0000259" key="4">
    <source>
        <dbReference type="Pfam" id="PF13525"/>
    </source>
</evidence>
<dbReference type="NCBIfam" id="TIGR03302">
    <property type="entry name" value="OM_YfiO"/>
    <property type="match status" value="1"/>
</dbReference>
<dbReference type="KEGG" id="fls:GLV81_15240"/>
<proteinExistence type="predicted"/>